<dbReference type="EMBL" id="JACBKZ010000014">
    <property type="protein sequence ID" value="KAF5933182.1"/>
    <property type="molecule type" value="Genomic_DNA"/>
</dbReference>
<organism evidence="2 3">
    <name type="scientific">Camellia sinensis</name>
    <name type="common">Tea plant</name>
    <name type="synonym">Thea sinensis</name>
    <dbReference type="NCBI Taxonomy" id="4442"/>
    <lineage>
        <taxon>Eukaryota</taxon>
        <taxon>Viridiplantae</taxon>
        <taxon>Streptophyta</taxon>
        <taxon>Embryophyta</taxon>
        <taxon>Tracheophyta</taxon>
        <taxon>Spermatophyta</taxon>
        <taxon>Magnoliopsida</taxon>
        <taxon>eudicotyledons</taxon>
        <taxon>Gunneridae</taxon>
        <taxon>Pentapetalae</taxon>
        <taxon>asterids</taxon>
        <taxon>Ericales</taxon>
        <taxon>Theaceae</taxon>
        <taxon>Camellia</taxon>
    </lineage>
</organism>
<feature type="domain" description="Glyoxalase/fosfomycin resistance/dioxygenase" evidence="1">
    <location>
        <begin position="10"/>
        <end position="71"/>
    </location>
</feature>
<reference evidence="2 3" key="2">
    <citation type="submission" date="2020-07" db="EMBL/GenBank/DDBJ databases">
        <title>Genome assembly of wild tea tree DASZ reveals pedigree and selection history of tea varieties.</title>
        <authorList>
            <person name="Zhang W."/>
        </authorList>
    </citation>
    <scope>NUCLEOTIDE SEQUENCE [LARGE SCALE GENOMIC DNA]</scope>
    <source>
        <strain evidence="3">cv. G240</strain>
        <tissue evidence="2">Leaf</tissue>
    </source>
</reference>
<dbReference type="InterPro" id="IPR004360">
    <property type="entry name" value="Glyas_Fos-R_dOase_dom"/>
</dbReference>
<name>A0A7J7FXU5_CAMSI</name>
<dbReference type="PANTHER" id="PTHR46142">
    <property type="match status" value="1"/>
</dbReference>
<dbReference type="Proteomes" id="UP000593564">
    <property type="component" value="Unassembled WGS sequence"/>
</dbReference>
<comment type="caution">
    <text evidence="2">The sequence shown here is derived from an EMBL/GenBank/DDBJ whole genome shotgun (WGS) entry which is preliminary data.</text>
</comment>
<dbReference type="Gene3D" id="3.10.180.10">
    <property type="entry name" value="2,3-Dihydroxybiphenyl 1,2-Dioxygenase, domain 1"/>
    <property type="match status" value="1"/>
</dbReference>
<dbReference type="InterPro" id="IPR029068">
    <property type="entry name" value="Glyas_Bleomycin-R_OHBP_Dase"/>
</dbReference>
<evidence type="ECO:0000313" key="2">
    <source>
        <dbReference type="EMBL" id="KAF5933182.1"/>
    </source>
</evidence>
<keyword evidence="3" id="KW-1185">Reference proteome</keyword>
<dbReference type="SUPFAM" id="SSF54593">
    <property type="entry name" value="Glyoxalase/Bleomycin resistance protein/Dihydroxybiphenyl dioxygenase"/>
    <property type="match status" value="1"/>
</dbReference>
<evidence type="ECO:0000259" key="1">
    <source>
        <dbReference type="Pfam" id="PF00903"/>
    </source>
</evidence>
<dbReference type="PANTHER" id="PTHR46142:SF3">
    <property type="entry name" value="F18B13.24 PROTEIN"/>
    <property type="match status" value="1"/>
</dbReference>
<dbReference type="Pfam" id="PF00903">
    <property type="entry name" value="Glyoxalase"/>
    <property type="match status" value="1"/>
</dbReference>
<dbReference type="AlphaFoldDB" id="A0A7J7FXU5"/>
<sequence>MENPLRLTSLNHISLVCRSLQKSIDFYTNVLGFVPVRRPNSFNFDGAWLFSYGIGIHLLQSEDPEHMMKKSKMDPKESYFIPDLSFGILVPLSTTSHARNFTSKGSPNLGRATVGKGQPQAISSLGNAMSTMNGPCFDIATQSLGKAEARGKNKAGASIDPDAHLRCAIETLKVQGLNKQQVLAVVAKTVDDTFVTQVESILN</sequence>
<accession>A0A7J7FXU5</accession>
<reference evidence="3" key="1">
    <citation type="journal article" date="2020" name="Nat. Commun.">
        <title>Genome assembly of wild tea tree DASZ reveals pedigree and selection history of tea varieties.</title>
        <authorList>
            <person name="Zhang W."/>
            <person name="Zhang Y."/>
            <person name="Qiu H."/>
            <person name="Guo Y."/>
            <person name="Wan H."/>
            <person name="Zhang X."/>
            <person name="Scossa F."/>
            <person name="Alseekh S."/>
            <person name="Zhang Q."/>
            <person name="Wang P."/>
            <person name="Xu L."/>
            <person name="Schmidt M.H."/>
            <person name="Jia X."/>
            <person name="Li D."/>
            <person name="Zhu A."/>
            <person name="Guo F."/>
            <person name="Chen W."/>
            <person name="Ni D."/>
            <person name="Usadel B."/>
            <person name="Fernie A.R."/>
            <person name="Wen W."/>
        </authorList>
    </citation>
    <scope>NUCLEOTIDE SEQUENCE [LARGE SCALE GENOMIC DNA]</scope>
    <source>
        <strain evidence="3">cv. G240</strain>
    </source>
</reference>
<gene>
    <name evidence="2" type="ORF">HYC85_029353</name>
</gene>
<proteinExistence type="predicted"/>
<protein>
    <recommendedName>
        <fullName evidence="1">Glyoxalase/fosfomycin resistance/dioxygenase domain-containing protein</fullName>
    </recommendedName>
</protein>
<evidence type="ECO:0000313" key="3">
    <source>
        <dbReference type="Proteomes" id="UP000593564"/>
    </source>
</evidence>